<dbReference type="RefSeq" id="WP_261404513.1">
    <property type="nucleotide sequence ID" value="NZ_CP081869.1"/>
</dbReference>
<name>A0A9E6RBE9_9HYPH</name>
<gene>
    <name evidence="1" type="ORF">K6K41_07050</name>
</gene>
<dbReference type="AlphaFoldDB" id="A0A9E6RBE9"/>
<keyword evidence="2" id="KW-1185">Reference proteome</keyword>
<reference evidence="1" key="1">
    <citation type="submission" date="2021-08" db="EMBL/GenBank/DDBJ databases">
        <authorList>
            <person name="Zhang H."/>
            <person name="Xu M."/>
            <person name="Yu Z."/>
            <person name="Yang L."/>
            <person name="Cai Y."/>
        </authorList>
    </citation>
    <scope>NUCLEOTIDE SEQUENCE</scope>
    <source>
        <strain evidence="1">CHL1</strain>
    </source>
</reference>
<dbReference type="EMBL" id="CP081869">
    <property type="protein sequence ID" value="QZO01270.1"/>
    <property type="molecule type" value="Genomic_DNA"/>
</dbReference>
<dbReference type="KEGG" id="cmet:K6K41_07050"/>
<accession>A0A9E6RBE9</accession>
<organism evidence="1 2">
    <name type="scientific">Chenggangzhangella methanolivorans</name>
    <dbReference type="NCBI Taxonomy" id="1437009"/>
    <lineage>
        <taxon>Bacteria</taxon>
        <taxon>Pseudomonadati</taxon>
        <taxon>Pseudomonadota</taxon>
        <taxon>Alphaproteobacteria</taxon>
        <taxon>Hyphomicrobiales</taxon>
        <taxon>Methylopilaceae</taxon>
        <taxon>Chenggangzhangella</taxon>
    </lineage>
</organism>
<evidence type="ECO:0000313" key="2">
    <source>
        <dbReference type="Proteomes" id="UP000825701"/>
    </source>
</evidence>
<dbReference type="Proteomes" id="UP000825701">
    <property type="component" value="Chromosome"/>
</dbReference>
<sequence>MAKLIAATAAGGAVGLAGFCTLVLDDGMRARLLQKAAQLGRRSLAPGE</sequence>
<evidence type="ECO:0000313" key="1">
    <source>
        <dbReference type="EMBL" id="QZO01270.1"/>
    </source>
</evidence>
<proteinExistence type="predicted"/>
<protein>
    <submittedName>
        <fullName evidence="1">Uncharacterized protein</fullName>
    </submittedName>
</protein>